<dbReference type="PANTHER" id="PTHR43364:SF1">
    <property type="entry name" value="OXIDOREDUCTASE YDHF"/>
    <property type="match status" value="1"/>
</dbReference>
<dbReference type="AlphaFoldDB" id="A7B5J6"/>
<dbReference type="CDD" id="cd19092">
    <property type="entry name" value="AKR_BsYcsN_EcYdhF-like"/>
    <property type="match status" value="1"/>
</dbReference>
<dbReference type="GO" id="GO:0016491">
    <property type="term" value="F:oxidoreductase activity"/>
    <property type="evidence" value="ECO:0007669"/>
    <property type="project" value="InterPro"/>
</dbReference>
<dbReference type="PRINTS" id="PR00069">
    <property type="entry name" value="ALDKETRDTASE"/>
</dbReference>
<dbReference type="InterPro" id="IPR036812">
    <property type="entry name" value="NAD(P)_OxRdtase_dom_sf"/>
</dbReference>
<feature type="domain" description="NADP-dependent oxidoreductase" evidence="1">
    <location>
        <begin position="26"/>
        <end position="303"/>
    </location>
</feature>
<accession>A7B5J6</accession>
<proteinExistence type="predicted"/>
<dbReference type="eggNOG" id="COG4989">
    <property type="taxonomic scope" value="Bacteria"/>
</dbReference>
<comment type="caution">
    <text evidence="2">The sequence shown here is derived from an EMBL/GenBank/DDBJ whole genome shotgun (WGS) entry which is preliminary data.</text>
</comment>
<dbReference type="PaxDb" id="411470-RUMGNA_02834"/>
<dbReference type="InterPro" id="IPR050523">
    <property type="entry name" value="AKR_Detox_Biosynth"/>
</dbReference>
<sequence length="313" mass="35743">MLEGRHMMRRQMLGKSMLEVPVVAAGCMRIQGMDETEVDEYIHTCLELGIQFFDHADIYGKGACESLFGRVFEQTEFRREDIILQSKCGIVPGVMYDFSKEHILQSVEESLRRLRTDYLDILLLHRPDALMEPEEVAEAFDLLEGSGKVRHFGVSNHTPMQIQLLKKCVRQDLLVNQLQFSIPFSNMVASGLEANMLTDGAVNRDNSVLDFCRLHDMTIQAWSPFQYGFFEGVFVDSEKYPELNQVLADLAEKYGTTKTGIASAWIFRHPAKIQMVAGTTNLKRLREIALAADIRLTREEWYQLYLSAGHILP</sequence>
<dbReference type="InterPro" id="IPR020471">
    <property type="entry name" value="AKR"/>
</dbReference>
<dbReference type="PANTHER" id="PTHR43364">
    <property type="entry name" value="NADH-SPECIFIC METHYLGLYOXAL REDUCTASE-RELATED"/>
    <property type="match status" value="1"/>
</dbReference>
<name>A7B5J6_MEDG7</name>
<dbReference type="SUPFAM" id="SSF51430">
    <property type="entry name" value="NAD(P)-linked oxidoreductase"/>
    <property type="match status" value="1"/>
</dbReference>
<reference evidence="2 3" key="1">
    <citation type="submission" date="2007-04" db="EMBL/GenBank/DDBJ databases">
        <authorList>
            <person name="Fulton L."/>
            <person name="Clifton S."/>
            <person name="Fulton B."/>
            <person name="Xu J."/>
            <person name="Minx P."/>
            <person name="Pepin K.H."/>
            <person name="Johnson M."/>
            <person name="Thiruvilangam P."/>
            <person name="Bhonagiri V."/>
            <person name="Nash W.E."/>
            <person name="Mardis E.R."/>
            <person name="Wilson R.K."/>
        </authorList>
    </citation>
    <scope>NUCLEOTIDE SEQUENCE [LARGE SCALE GENOMIC DNA]</scope>
    <source>
        <strain evidence="2 3">ATCC 29149</strain>
    </source>
</reference>
<dbReference type="InterPro" id="IPR023210">
    <property type="entry name" value="NADP_OxRdtase_dom"/>
</dbReference>
<evidence type="ECO:0000259" key="1">
    <source>
        <dbReference type="Pfam" id="PF00248"/>
    </source>
</evidence>
<evidence type="ECO:0000313" key="3">
    <source>
        <dbReference type="Proteomes" id="UP000004410"/>
    </source>
</evidence>
<protein>
    <submittedName>
        <fullName evidence="2">Oxidoreductase, aldo/keto reductase family protein</fullName>
    </submittedName>
</protein>
<evidence type="ECO:0000313" key="2">
    <source>
        <dbReference type="EMBL" id="EDN76783.1"/>
    </source>
</evidence>
<dbReference type="GO" id="GO:0005829">
    <property type="term" value="C:cytosol"/>
    <property type="evidence" value="ECO:0007669"/>
    <property type="project" value="TreeGrafter"/>
</dbReference>
<dbReference type="EMBL" id="AAYG02000022">
    <property type="protein sequence ID" value="EDN76783.1"/>
    <property type="molecule type" value="Genomic_DNA"/>
</dbReference>
<gene>
    <name evidence="2" type="ORF">RUMGNA_02834</name>
</gene>
<dbReference type="Proteomes" id="UP000004410">
    <property type="component" value="Unassembled WGS sequence"/>
</dbReference>
<reference evidence="2 3" key="2">
    <citation type="submission" date="2007-06" db="EMBL/GenBank/DDBJ databases">
        <title>Draft genome sequence of Ruminococcus gnavus (ATCC 29149).</title>
        <authorList>
            <person name="Sudarsanam P."/>
            <person name="Ley R."/>
            <person name="Guruge J."/>
            <person name="Turnbaugh P.J."/>
            <person name="Mahowald M."/>
            <person name="Liep D."/>
            <person name="Gordon J."/>
        </authorList>
    </citation>
    <scope>NUCLEOTIDE SEQUENCE [LARGE SCALE GENOMIC DNA]</scope>
    <source>
        <strain evidence="2 3">ATCC 29149</strain>
    </source>
</reference>
<organism evidence="2 3">
    <name type="scientific">Mediterraneibacter gnavus (strain ATCC 29149 / DSM 114966 / JCM 6515 / VPI C7-9)</name>
    <name type="common">Ruminococcus gnavus</name>
    <dbReference type="NCBI Taxonomy" id="411470"/>
    <lineage>
        <taxon>Bacteria</taxon>
        <taxon>Bacillati</taxon>
        <taxon>Bacillota</taxon>
        <taxon>Clostridia</taxon>
        <taxon>Lachnospirales</taxon>
        <taxon>Lachnospiraceae</taxon>
        <taxon>Mediterraneibacter</taxon>
    </lineage>
</organism>
<dbReference type="Gene3D" id="3.20.20.100">
    <property type="entry name" value="NADP-dependent oxidoreductase domain"/>
    <property type="match status" value="1"/>
</dbReference>
<dbReference type="Pfam" id="PF00248">
    <property type="entry name" value="Aldo_ket_red"/>
    <property type="match status" value="1"/>
</dbReference>